<dbReference type="Gene3D" id="1.20.5.4130">
    <property type="match status" value="1"/>
</dbReference>
<gene>
    <name evidence="12" type="ORF">GSCOC_T00009447001</name>
</gene>
<evidence type="ECO:0000259" key="9">
    <source>
        <dbReference type="Pfam" id="PF18052"/>
    </source>
</evidence>
<dbReference type="PANTHER" id="PTHR36766:SF51">
    <property type="entry name" value="DISEASE RESISTANCE RPP13-LIKE PROTEIN 1"/>
    <property type="match status" value="1"/>
</dbReference>
<dbReference type="InterPro" id="IPR056789">
    <property type="entry name" value="LRR_R13L1-DRL21"/>
</dbReference>
<dbReference type="Proteomes" id="UP000295252">
    <property type="component" value="Chromosome IV"/>
</dbReference>
<evidence type="ECO:0000256" key="2">
    <source>
        <dbReference type="ARBA" id="ARBA00022614"/>
    </source>
</evidence>
<dbReference type="FunFam" id="3.40.50.300:FF:001091">
    <property type="entry name" value="Probable disease resistance protein At1g61300"/>
    <property type="match status" value="1"/>
</dbReference>
<dbReference type="OrthoDB" id="25838at2759"/>
<evidence type="ECO:0000256" key="1">
    <source>
        <dbReference type="ARBA" id="ARBA00008894"/>
    </source>
</evidence>
<evidence type="ECO:0000313" key="12">
    <source>
        <dbReference type="EMBL" id="CDP17827.1"/>
    </source>
</evidence>
<comment type="similarity">
    <text evidence="1">Belongs to the disease resistance NB-LRR family.</text>
</comment>
<dbReference type="Gene3D" id="1.10.8.430">
    <property type="entry name" value="Helical domain of apoptotic protease-activating factors"/>
    <property type="match status" value="1"/>
</dbReference>
<dbReference type="InterPro" id="IPR027417">
    <property type="entry name" value="P-loop_NTPase"/>
</dbReference>
<reference evidence="13" key="1">
    <citation type="journal article" date="2014" name="Science">
        <title>The coffee genome provides insight into the convergent evolution of caffeine biosynthesis.</title>
        <authorList>
            <person name="Denoeud F."/>
            <person name="Carretero-Paulet L."/>
            <person name="Dereeper A."/>
            <person name="Droc G."/>
            <person name="Guyot R."/>
            <person name="Pietrella M."/>
            <person name="Zheng C."/>
            <person name="Alberti A."/>
            <person name="Anthony F."/>
            <person name="Aprea G."/>
            <person name="Aury J.M."/>
            <person name="Bento P."/>
            <person name="Bernard M."/>
            <person name="Bocs S."/>
            <person name="Campa C."/>
            <person name="Cenci A."/>
            <person name="Combes M.C."/>
            <person name="Crouzillat D."/>
            <person name="Da Silva C."/>
            <person name="Daddiego L."/>
            <person name="De Bellis F."/>
            <person name="Dussert S."/>
            <person name="Garsmeur O."/>
            <person name="Gayraud T."/>
            <person name="Guignon V."/>
            <person name="Jahn K."/>
            <person name="Jamilloux V."/>
            <person name="Joet T."/>
            <person name="Labadie K."/>
            <person name="Lan T."/>
            <person name="Leclercq J."/>
            <person name="Lepelley M."/>
            <person name="Leroy T."/>
            <person name="Li L.T."/>
            <person name="Librado P."/>
            <person name="Lopez L."/>
            <person name="Munoz A."/>
            <person name="Noel B."/>
            <person name="Pallavicini A."/>
            <person name="Perrotta G."/>
            <person name="Poncet V."/>
            <person name="Pot D."/>
            <person name="Priyono X."/>
            <person name="Rigoreau M."/>
            <person name="Rouard M."/>
            <person name="Rozas J."/>
            <person name="Tranchant-Dubreuil C."/>
            <person name="VanBuren R."/>
            <person name="Zhang Q."/>
            <person name="Andrade A.C."/>
            <person name="Argout X."/>
            <person name="Bertrand B."/>
            <person name="de Kochko A."/>
            <person name="Graziosi G."/>
            <person name="Henry R.J."/>
            <person name="Jayarama X."/>
            <person name="Ming R."/>
            <person name="Nagai C."/>
            <person name="Rounsley S."/>
            <person name="Sankoff D."/>
            <person name="Giuliano G."/>
            <person name="Albert V.A."/>
            <person name="Wincker P."/>
            <person name="Lashermes P."/>
        </authorList>
    </citation>
    <scope>NUCLEOTIDE SEQUENCE [LARGE SCALE GENOMIC DNA]</scope>
    <source>
        <strain evidence="13">cv. DH200-94</strain>
    </source>
</reference>
<dbReference type="PANTHER" id="PTHR36766">
    <property type="entry name" value="PLANT BROAD-SPECTRUM MILDEW RESISTANCE PROTEIN RPW8"/>
    <property type="match status" value="1"/>
</dbReference>
<evidence type="ECO:0000313" key="13">
    <source>
        <dbReference type="Proteomes" id="UP000295252"/>
    </source>
</evidence>
<dbReference type="Pfam" id="PF18052">
    <property type="entry name" value="Rx_N"/>
    <property type="match status" value="1"/>
</dbReference>
<evidence type="ECO:0000259" key="11">
    <source>
        <dbReference type="Pfam" id="PF25019"/>
    </source>
</evidence>
<dbReference type="InterPro" id="IPR041118">
    <property type="entry name" value="Rx_N"/>
</dbReference>
<keyword evidence="13" id="KW-1185">Reference proteome</keyword>
<organism evidence="12 13">
    <name type="scientific">Coffea canephora</name>
    <name type="common">Robusta coffee</name>
    <dbReference type="NCBI Taxonomy" id="49390"/>
    <lineage>
        <taxon>Eukaryota</taxon>
        <taxon>Viridiplantae</taxon>
        <taxon>Streptophyta</taxon>
        <taxon>Embryophyta</taxon>
        <taxon>Tracheophyta</taxon>
        <taxon>Spermatophyta</taxon>
        <taxon>Magnoliopsida</taxon>
        <taxon>eudicotyledons</taxon>
        <taxon>Gunneridae</taxon>
        <taxon>Pentapetalae</taxon>
        <taxon>asterids</taxon>
        <taxon>lamiids</taxon>
        <taxon>Gentianales</taxon>
        <taxon>Rubiaceae</taxon>
        <taxon>Ixoroideae</taxon>
        <taxon>Gardenieae complex</taxon>
        <taxon>Bertiereae - Coffeeae clade</taxon>
        <taxon>Coffeeae</taxon>
        <taxon>Coffea</taxon>
    </lineage>
</organism>
<keyword evidence="6" id="KW-0067">ATP-binding</keyword>
<evidence type="ECO:0008006" key="14">
    <source>
        <dbReference type="Google" id="ProtNLM"/>
    </source>
</evidence>
<dbReference type="PhylomeDB" id="A0A068VB70"/>
<evidence type="ECO:0000256" key="4">
    <source>
        <dbReference type="ARBA" id="ARBA00022741"/>
    </source>
</evidence>
<evidence type="ECO:0000256" key="7">
    <source>
        <dbReference type="SAM" id="Coils"/>
    </source>
</evidence>
<dbReference type="Pfam" id="PF23559">
    <property type="entry name" value="WHD_DRP"/>
    <property type="match status" value="1"/>
</dbReference>
<name>A0A068VB70_COFCA</name>
<dbReference type="PRINTS" id="PR00364">
    <property type="entry name" value="DISEASERSIST"/>
</dbReference>
<keyword evidence="3" id="KW-0677">Repeat</keyword>
<dbReference type="GO" id="GO:0005524">
    <property type="term" value="F:ATP binding"/>
    <property type="evidence" value="ECO:0007669"/>
    <property type="project" value="UniProtKB-KW"/>
</dbReference>
<protein>
    <recommendedName>
        <fullName evidence="14">Disease resistance RPP13-like protein 1</fullName>
    </recommendedName>
</protein>
<proteinExistence type="inferred from homology"/>
<dbReference type="GO" id="GO:0043531">
    <property type="term" value="F:ADP binding"/>
    <property type="evidence" value="ECO:0007669"/>
    <property type="project" value="InterPro"/>
</dbReference>
<dbReference type="InterPro" id="IPR002182">
    <property type="entry name" value="NB-ARC"/>
</dbReference>
<dbReference type="OMA" id="ILMNDAD"/>
<keyword evidence="7" id="KW-0175">Coiled coil</keyword>
<dbReference type="InParanoid" id="A0A068VB70"/>
<dbReference type="GO" id="GO:0051607">
    <property type="term" value="P:defense response to virus"/>
    <property type="evidence" value="ECO:0007669"/>
    <property type="project" value="UniProtKB-ARBA"/>
</dbReference>
<accession>A0A068VB70</accession>
<keyword evidence="4" id="KW-0547">Nucleotide-binding</keyword>
<dbReference type="FunFam" id="1.10.10.10:FF:000322">
    <property type="entry name" value="Probable disease resistance protein At1g63360"/>
    <property type="match status" value="1"/>
</dbReference>
<evidence type="ECO:0000256" key="5">
    <source>
        <dbReference type="ARBA" id="ARBA00022821"/>
    </source>
</evidence>
<evidence type="ECO:0000259" key="8">
    <source>
        <dbReference type="Pfam" id="PF00931"/>
    </source>
</evidence>
<dbReference type="SUPFAM" id="SSF52540">
    <property type="entry name" value="P-loop containing nucleoside triphosphate hydrolases"/>
    <property type="match status" value="1"/>
</dbReference>
<sequence length="1349" mass="153916">MPVAELFLSPLLQVLFDKLAYPVLQSFARQQGIRAQLKKWSKTLELIQNVILDAEDKQITDRRIKVWLESLRDLAYDLDDIVDEITTEAFRQKLMEPDHSRRSKILKLIPTCQNFTPHSIKFNARIQSRIKTISAQLDELAKQKNDLNLVQHADNGGISGRSVVRHPTTSLNESHVYGREREREEILNMLLMTNETCKDDVCVIPIVGMGGIGKTTLSQLVYNDERVNDFFDLKAWVCVSEEFDVLAITQTIFESVTKVGSESKNLNMLQVSLHDKLSKEKFLIVLDDVWNEVYESWDLLSRPFQVGLPGSRVIVTTRNNNVASMVGSVPGYHVGRLTNDDCVSLLAQHARRDFEEHPELKGLGEDLAKKCGGLPLAAKALGGILRSKMSPEEWKEVLDSKIWDLPNEGNILPVLRLSYYHLPPHLKQLFAYCSVFPKDYEFDKLELVLLWMGEGFLQQPKGKKRMEEQGFDCFNELVSRSFFQRLSGSQSSFVMHDLINDLAQFVAGGTCHRLDDKVEIYEWHKVSEHTRHASFLRHEYEVFNKFQALYKVRGLRTFIPMPVQNVHVWPPFYLSNRILLDLLPELHSLRVLSLSGYSISELPSPICSLIHLRYLNLSGTSVTSLPESLSNLYNLQTLSLRNCRFISKLPETLGDLINLRHLDNANTEQLKEMPMGIGKLTSLQTLPKIVLGKACGLRLSELKNLSLLRGTLSIEGLQNVVDIQEAQEACLKNKPDLEEVQLIWSNKTDNSCDADVLDMLQPHRHFKKLKIDFYGGRKFPTWIGDPLFDKLESISLSNCVNCISLPHLGQLRELKHLRIGGMLGIKRIGIEFFMGNYPLEPAFPSLETLRFECMPDWEEWSWNDGEMQFPHLHQLTMFKCPKLTKISPLQLPLLHELDLEECTREVLDSFMDLNSLTYLKLESITGLSCLPRELTLCSSKLEVLEICNCNDFLKLWESGIGLQTLTCIRRLVIADCESLVCLVDNDQQLPSNLEVLELFRCATLCFLPPDLSSLMSLRELIIKNCPKLMTFPELGLPPMLRRLEIQACNALNALPNGISGLERLELKDCSSLRAWPAGNFPTSFKKFVIKNCEHLQPVSQEMFHQNSSMSLEDLSILNWQNIGTLIQYMHNFSRLVELYISNCDTLESFPDQGLPTPNLRILSVEYCSNLNSIPAEINRISSLVSLEVRSCPKLETFPKGELPSSLTSLRVWDSRKLRPLAEWHLDRLASLQEFSICGGFPKLVSFGDAEHLFPSSLTKFSIARFPSLKSVFKGLNSLTSLQHLSLMNCPKLHVLPCHKLLDRLWHLEISGCPQLRDRCLREKGEYWQRIADIPCVEIDGSYVYKQNPE</sequence>
<evidence type="ECO:0000259" key="10">
    <source>
        <dbReference type="Pfam" id="PF23559"/>
    </source>
</evidence>
<dbReference type="SUPFAM" id="SSF52058">
    <property type="entry name" value="L domain-like"/>
    <property type="match status" value="3"/>
</dbReference>
<keyword evidence="2" id="KW-0433">Leucine-rich repeat</keyword>
<evidence type="ECO:0000256" key="3">
    <source>
        <dbReference type="ARBA" id="ARBA00022737"/>
    </source>
</evidence>
<feature type="domain" description="NB-ARC" evidence="8">
    <location>
        <begin position="183"/>
        <end position="350"/>
    </location>
</feature>
<feature type="domain" description="Disease resistance protein winged helix" evidence="10">
    <location>
        <begin position="435"/>
        <end position="503"/>
    </location>
</feature>
<dbReference type="EMBL" id="HG739265">
    <property type="protein sequence ID" value="CDP17827.1"/>
    <property type="molecule type" value="Genomic_DNA"/>
</dbReference>
<feature type="coiled-coil region" evidence="7">
    <location>
        <begin position="123"/>
        <end position="150"/>
    </location>
</feature>
<dbReference type="Gene3D" id="3.80.10.10">
    <property type="entry name" value="Ribonuclease Inhibitor"/>
    <property type="match status" value="5"/>
</dbReference>
<dbReference type="InterPro" id="IPR058922">
    <property type="entry name" value="WHD_DRP"/>
</dbReference>
<dbReference type="InterPro" id="IPR036388">
    <property type="entry name" value="WH-like_DNA-bd_sf"/>
</dbReference>
<feature type="domain" description="Disease resistance N-terminal" evidence="9">
    <location>
        <begin position="8"/>
        <end position="100"/>
    </location>
</feature>
<dbReference type="Gene3D" id="3.40.50.300">
    <property type="entry name" value="P-loop containing nucleotide triphosphate hydrolases"/>
    <property type="match status" value="1"/>
</dbReference>
<dbReference type="Gene3D" id="1.10.10.10">
    <property type="entry name" value="Winged helix-like DNA-binding domain superfamily/Winged helix DNA-binding domain"/>
    <property type="match status" value="1"/>
</dbReference>
<keyword evidence="5" id="KW-0611">Plant defense</keyword>
<dbReference type="Pfam" id="PF00931">
    <property type="entry name" value="NB-ARC"/>
    <property type="match status" value="1"/>
</dbReference>
<dbReference type="Gramene" id="CDP17827">
    <property type="protein sequence ID" value="CDP17827"/>
    <property type="gene ID" value="GSCOC_T00009447001"/>
</dbReference>
<dbReference type="InterPro" id="IPR032675">
    <property type="entry name" value="LRR_dom_sf"/>
</dbReference>
<feature type="domain" description="R13L1/DRL21-like LRR repeat region" evidence="11">
    <location>
        <begin position="699"/>
        <end position="822"/>
    </location>
</feature>
<evidence type="ECO:0000256" key="6">
    <source>
        <dbReference type="ARBA" id="ARBA00022840"/>
    </source>
</evidence>
<dbReference type="InterPro" id="IPR042197">
    <property type="entry name" value="Apaf_helical"/>
</dbReference>
<dbReference type="Pfam" id="PF25019">
    <property type="entry name" value="LRR_R13L1-DRL21"/>
    <property type="match status" value="1"/>
</dbReference>